<evidence type="ECO:0000313" key="7">
    <source>
        <dbReference type="EMBL" id="KAK5891887.1"/>
    </source>
</evidence>
<dbReference type="InterPro" id="IPR007110">
    <property type="entry name" value="Ig-like_dom"/>
</dbReference>
<dbReference type="EMBL" id="JAULUE010002055">
    <property type="protein sequence ID" value="KAK5891887.1"/>
    <property type="molecule type" value="Genomic_DNA"/>
</dbReference>
<evidence type="ECO:0000256" key="4">
    <source>
        <dbReference type="ARBA" id="ARBA00023319"/>
    </source>
</evidence>
<dbReference type="Proteomes" id="UP001335648">
    <property type="component" value="Unassembled WGS sequence"/>
</dbReference>
<feature type="domain" description="Ig-like" evidence="6">
    <location>
        <begin position="116"/>
        <end position="200"/>
    </location>
</feature>
<evidence type="ECO:0000256" key="2">
    <source>
        <dbReference type="ARBA" id="ARBA00023157"/>
    </source>
</evidence>
<dbReference type="Gene3D" id="2.60.40.10">
    <property type="entry name" value="Immunoglobulins"/>
    <property type="match status" value="13"/>
</dbReference>
<evidence type="ECO:0000313" key="8">
    <source>
        <dbReference type="Proteomes" id="UP001335648"/>
    </source>
</evidence>
<sequence>MDVRVVLLILATTITATGSQMIYASRNPLAVGSSVTLFSQDIVTTGTWISNNTLIVFIAPGNVNIADSWNDRVAFNSTTSSLTITSVKLEDSGEYTLQAFSPNNFIHQLTLSVQVPISNVSLTASATNLVEFNDTAVLRCSVLKGTSLSYVWMKGSSEVAVGAGVQLSDGDATLTMVGVTRYDEGSYRCNVSNGLNNAISPPVHLNIYYGPSNTTMTITPMRSAYITGSNITLSCSAESNPPAGVQWMFNGVHLNHFDPELQLEMVAENKSGNYKCILHNTFTSRFTSESGMIRILTPIVAVVVNPTGGPPILHEQYMLHCEVTGYVGNIQWSRNGQPITADNTTVIDMTNRTLLLKPVQLSDNGNYRCEASSPVSNMTSHPYTVEVNYGPMTPVIAAPSMALTGHMVTLNCSSDSHPPSHISWYFNGSLQATTSELVIGPLTFNMSGQYTCMAHNNITGKNSSADTMLTILAPVTMASIKIVGAQPIMNHTFTLTCETAGSVHYIGWMYNMSQLHADNTKNISMDNATLTFNPVTNADNGDYRCEAKNALSHFVGPIFSLDVFYGPHKPTIMGPSFLGAGDNAPFSCYASSNPPSSYKWFFNGSLVSNTSEYVSPSLTKYMSGTYTCMAYNNITGKNSTAHKMLTVLAPVTMASIKIVGAQPIENHTFTLTCETAGSVESVIWMYNWSPLYVDNRINLSMDNTTLTFDPVMTSDDGNYQCVASNQFSRNYSHIFSLDVFYGPEMPAIMGPNAAKRGDNATFRCYASSNPPCSYEWFFNGSVVSNASEYVASLLTDESSVMYTCMAYNNITGKNSTAYKMLTVFDPIEDVQIETPMYPAIVGHVYDLTCNVTGTAEHFYWMKNGELLHEDNRTVFDMDNKIVTFNPLELNDTGLYQCMALNPFWNKTSPSYMLLMNYGPETPMIDGPAFAEEGHSAVFTCSAKSVPPSHYSWWFNGSSVANSSVFTTDPLSFNMSGEYTCLAYNIVTENNSTTSKMLTVIEAISSVMIRSTTVPINSNDFTLTCDVSGPYDMIYWMKDNMHLNMTNSTANPLMSYHIKNNMLYFTPVNRVDDGTYECVAANQAGQHKSPTYMLLVNYGPLNVMISGPDKAHIGSSVSLTCSAETQPDCDFHWFFNNPLSPNVEAGPVITFSVTKQNEGIYVCRARNPVTNIEALQYKTFMVIGHASALHFHSRGVLMLMGVFALSFPVLFN</sequence>
<dbReference type="Pfam" id="PF13927">
    <property type="entry name" value="Ig_3"/>
    <property type="match status" value="7"/>
</dbReference>
<feature type="domain" description="Ig-like" evidence="6">
    <location>
        <begin position="743"/>
        <end position="822"/>
    </location>
</feature>
<dbReference type="Pfam" id="PF13895">
    <property type="entry name" value="Ig_2"/>
    <property type="match status" value="2"/>
</dbReference>
<dbReference type="InterPro" id="IPR003599">
    <property type="entry name" value="Ig_sub"/>
</dbReference>
<comment type="caution">
    <text evidence="7">The sequence shown here is derived from an EMBL/GenBank/DDBJ whole genome shotgun (WGS) entry which is preliminary data.</text>
</comment>
<feature type="domain" description="Ig-like" evidence="6">
    <location>
        <begin position="650"/>
        <end position="732"/>
    </location>
</feature>
<dbReference type="InterPro" id="IPR013098">
    <property type="entry name" value="Ig_I-set"/>
</dbReference>
<feature type="domain" description="Ig-like" evidence="6">
    <location>
        <begin position="211"/>
        <end position="287"/>
    </location>
</feature>
<keyword evidence="2" id="KW-1015">Disulfide bond</keyword>
<feature type="domain" description="Ig-like" evidence="6">
    <location>
        <begin position="298"/>
        <end position="386"/>
    </location>
</feature>
<feature type="domain" description="Ig-like" evidence="6">
    <location>
        <begin position="1099"/>
        <end position="1180"/>
    </location>
</feature>
<evidence type="ECO:0000256" key="1">
    <source>
        <dbReference type="ARBA" id="ARBA00022729"/>
    </source>
</evidence>
<dbReference type="InterPro" id="IPR013783">
    <property type="entry name" value="Ig-like_fold"/>
</dbReference>
<name>A0AAN8BV03_9TELE</name>
<keyword evidence="8" id="KW-1185">Reference proteome</keyword>
<dbReference type="PANTHER" id="PTHR44337:SF20">
    <property type="entry name" value="CARCINOEMBRYONIC ANTIGEN-RELATED CELL ADHESION MOLECULE 5-RELATED"/>
    <property type="match status" value="1"/>
</dbReference>
<reference evidence="7 8" key="1">
    <citation type="journal article" date="2023" name="Mol. Biol. Evol.">
        <title>Genomics of Secondarily Temperate Adaptation in the Only Non-Antarctic Icefish.</title>
        <authorList>
            <person name="Rivera-Colon A.G."/>
            <person name="Rayamajhi N."/>
            <person name="Minhas B.F."/>
            <person name="Madrigal G."/>
            <person name="Bilyk K.T."/>
            <person name="Yoon V."/>
            <person name="Hune M."/>
            <person name="Gregory S."/>
            <person name="Cheng C.H.C."/>
            <person name="Catchen J.M."/>
        </authorList>
    </citation>
    <scope>NUCLEOTIDE SEQUENCE [LARGE SCALE GENOMIC DNA]</scope>
    <source>
        <strain evidence="7">JC2023a</strain>
    </source>
</reference>
<keyword evidence="4" id="KW-0393">Immunoglobulin domain</keyword>
<evidence type="ECO:0000259" key="6">
    <source>
        <dbReference type="PROSITE" id="PS50835"/>
    </source>
</evidence>
<feature type="domain" description="Ig-like" evidence="6">
    <location>
        <begin position="391"/>
        <end position="470"/>
    </location>
</feature>
<dbReference type="SMART" id="SM00409">
    <property type="entry name" value="IG"/>
    <property type="match status" value="13"/>
</dbReference>
<feature type="domain" description="Ig-like" evidence="6">
    <location>
        <begin position="919"/>
        <end position="998"/>
    </location>
</feature>
<feature type="chain" id="PRO_5042901451" description="Ig-like domain-containing protein" evidence="5">
    <location>
        <begin position="20"/>
        <end position="1211"/>
    </location>
</feature>
<gene>
    <name evidence="7" type="ORF">CesoFtcFv8_012320</name>
</gene>
<keyword evidence="3" id="KW-0325">Glycoprotein</keyword>
<keyword evidence="1 5" id="KW-0732">Signal</keyword>
<dbReference type="AlphaFoldDB" id="A0AAN8BV03"/>
<dbReference type="InterPro" id="IPR036179">
    <property type="entry name" value="Ig-like_dom_sf"/>
</dbReference>
<feature type="signal peptide" evidence="5">
    <location>
        <begin position="1"/>
        <end position="19"/>
    </location>
</feature>
<dbReference type="PANTHER" id="PTHR44337">
    <property type="entry name" value="CARCINOEMBRYONIC ANTIGEN-RELATED CELL ADHESION MOLECULE 8"/>
    <property type="match status" value="1"/>
</dbReference>
<proteinExistence type="predicted"/>
<dbReference type="InterPro" id="IPR003598">
    <property type="entry name" value="Ig_sub2"/>
</dbReference>
<feature type="domain" description="Ig-like" evidence="6">
    <location>
        <begin position="474"/>
        <end position="549"/>
    </location>
</feature>
<feature type="domain" description="Ig-like" evidence="6">
    <location>
        <begin position="1001"/>
        <end position="1090"/>
    </location>
</feature>
<dbReference type="SMART" id="SM00408">
    <property type="entry name" value="IGc2"/>
    <property type="match status" value="13"/>
</dbReference>
<organism evidence="7 8">
    <name type="scientific">Champsocephalus esox</name>
    <name type="common">pike icefish</name>
    <dbReference type="NCBI Taxonomy" id="159716"/>
    <lineage>
        <taxon>Eukaryota</taxon>
        <taxon>Metazoa</taxon>
        <taxon>Chordata</taxon>
        <taxon>Craniata</taxon>
        <taxon>Vertebrata</taxon>
        <taxon>Euteleostomi</taxon>
        <taxon>Actinopterygii</taxon>
        <taxon>Neopterygii</taxon>
        <taxon>Teleostei</taxon>
        <taxon>Neoteleostei</taxon>
        <taxon>Acanthomorphata</taxon>
        <taxon>Eupercaria</taxon>
        <taxon>Perciformes</taxon>
        <taxon>Notothenioidei</taxon>
        <taxon>Channichthyidae</taxon>
        <taxon>Champsocephalus</taxon>
    </lineage>
</organism>
<dbReference type="Pfam" id="PF07679">
    <property type="entry name" value="I-set"/>
    <property type="match status" value="3"/>
</dbReference>
<dbReference type="PROSITE" id="PS50835">
    <property type="entry name" value="IG_LIKE"/>
    <property type="match status" value="12"/>
</dbReference>
<evidence type="ECO:0000256" key="3">
    <source>
        <dbReference type="ARBA" id="ARBA00023180"/>
    </source>
</evidence>
<feature type="domain" description="Ig-like" evidence="6">
    <location>
        <begin position="567"/>
        <end position="646"/>
    </location>
</feature>
<dbReference type="CDD" id="cd00096">
    <property type="entry name" value="Ig"/>
    <property type="match status" value="1"/>
</dbReference>
<protein>
    <recommendedName>
        <fullName evidence="6">Ig-like domain-containing protein</fullName>
    </recommendedName>
</protein>
<accession>A0AAN8BV03</accession>
<dbReference type="SUPFAM" id="SSF48726">
    <property type="entry name" value="Immunoglobulin"/>
    <property type="match status" value="11"/>
</dbReference>
<feature type="domain" description="Ig-like" evidence="6">
    <location>
        <begin position="826"/>
        <end position="916"/>
    </location>
</feature>
<evidence type="ECO:0000256" key="5">
    <source>
        <dbReference type="SAM" id="SignalP"/>
    </source>
</evidence>
<dbReference type="InterPro" id="IPR052598">
    <property type="entry name" value="IgSF_CEA-related"/>
</dbReference>